<protein>
    <submittedName>
        <fullName evidence="1">Pumilio-family RNA-binding repeatprotein</fullName>
    </submittedName>
</protein>
<dbReference type="Proteomes" id="UP000002051">
    <property type="component" value="Unassembled WGS sequence"/>
</dbReference>
<keyword evidence="3" id="KW-1185">Reference proteome</keyword>
<dbReference type="Gene3D" id="1.25.10.10">
    <property type="entry name" value="Leucine-rich Repeat Variant"/>
    <property type="match status" value="1"/>
</dbReference>
<dbReference type="EMBL" id="CM001217">
    <property type="protein sequence ID" value="KEH41500.1"/>
    <property type="molecule type" value="Genomic_DNA"/>
</dbReference>
<evidence type="ECO:0000313" key="3">
    <source>
        <dbReference type="Proteomes" id="UP000002051"/>
    </source>
</evidence>
<reference evidence="2" key="3">
    <citation type="submission" date="2015-04" db="UniProtKB">
        <authorList>
            <consortium name="EnsemblPlants"/>
        </authorList>
    </citation>
    <scope>IDENTIFICATION</scope>
    <source>
        <strain evidence="2">cv. Jemalong A17</strain>
    </source>
</reference>
<name>G7ZVV7_MEDTR</name>
<dbReference type="HOGENOM" id="CLU_2227085_0_0_1"/>
<dbReference type="PANTHER" id="PTHR12537:SF63">
    <property type="entry name" value="PUMILIO HOMOLOG 15"/>
    <property type="match status" value="1"/>
</dbReference>
<reference evidence="1 3" key="2">
    <citation type="journal article" date="2014" name="BMC Genomics">
        <title>An improved genome release (version Mt4.0) for the model legume Medicago truncatula.</title>
        <authorList>
            <person name="Tang H."/>
            <person name="Krishnakumar V."/>
            <person name="Bidwell S."/>
            <person name="Rosen B."/>
            <person name="Chan A."/>
            <person name="Zhou S."/>
            <person name="Gentzbittel L."/>
            <person name="Childs K.L."/>
            <person name="Yandell M."/>
            <person name="Gundlach H."/>
            <person name="Mayer K.F."/>
            <person name="Schwartz D.C."/>
            <person name="Town C.D."/>
        </authorList>
    </citation>
    <scope>GENOME REANNOTATION</scope>
    <source>
        <strain evidence="1">A17</strain>
        <strain evidence="2 3">cv. Jemalong A17</strain>
    </source>
</reference>
<dbReference type="eggNOG" id="KOG2049">
    <property type="taxonomic scope" value="Eukaryota"/>
</dbReference>
<dbReference type="InterPro" id="IPR016024">
    <property type="entry name" value="ARM-type_fold"/>
</dbReference>
<reference evidence="1 3" key="1">
    <citation type="journal article" date="2011" name="Nature">
        <title>The Medicago genome provides insight into the evolution of rhizobial symbioses.</title>
        <authorList>
            <person name="Young N.D."/>
            <person name="Debelle F."/>
            <person name="Oldroyd G.E."/>
            <person name="Geurts R."/>
            <person name="Cannon S.B."/>
            <person name="Udvardi M.K."/>
            <person name="Benedito V.A."/>
            <person name="Mayer K.F."/>
            <person name="Gouzy J."/>
            <person name="Schoof H."/>
            <person name="Van de Peer Y."/>
            <person name="Proost S."/>
            <person name="Cook D.R."/>
            <person name="Meyers B.C."/>
            <person name="Spannagl M."/>
            <person name="Cheung F."/>
            <person name="De Mita S."/>
            <person name="Krishnakumar V."/>
            <person name="Gundlach H."/>
            <person name="Zhou S."/>
            <person name="Mudge J."/>
            <person name="Bharti A.K."/>
            <person name="Murray J.D."/>
            <person name="Naoumkina M.A."/>
            <person name="Rosen B."/>
            <person name="Silverstein K.A."/>
            <person name="Tang H."/>
            <person name="Rombauts S."/>
            <person name="Zhao P.X."/>
            <person name="Zhou P."/>
            <person name="Barbe V."/>
            <person name="Bardou P."/>
            <person name="Bechner M."/>
            <person name="Bellec A."/>
            <person name="Berger A."/>
            <person name="Berges H."/>
            <person name="Bidwell S."/>
            <person name="Bisseling T."/>
            <person name="Choisne N."/>
            <person name="Couloux A."/>
            <person name="Denny R."/>
            <person name="Deshpande S."/>
            <person name="Dai X."/>
            <person name="Doyle J.J."/>
            <person name="Dudez A.M."/>
            <person name="Farmer A.D."/>
            <person name="Fouteau S."/>
            <person name="Franken C."/>
            <person name="Gibelin C."/>
            <person name="Gish J."/>
            <person name="Goldstein S."/>
            <person name="Gonzalez A.J."/>
            <person name="Green P.J."/>
            <person name="Hallab A."/>
            <person name="Hartog M."/>
            <person name="Hua A."/>
            <person name="Humphray S.J."/>
            <person name="Jeong D.H."/>
            <person name="Jing Y."/>
            <person name="Jocker A."/>
            <person name="Kenton S.M."/>
            <person name="Kim D.J."/>
            <person name="Klee K."/>
            <person name="Lai H."/>
            <person name="Lang C."/>
            <person name="Lin S."/>
            <person name="Macmil S.L."/>
            <person name="Magdelenat G."/>
            <person name="Matthews L."/>
            <person name="McCorrison J."/>
            <person name="Monaghan E.L."/>
            <person name="Mun J.H."/>
            <person name="Najar F.Z."/>
            <person name="Nicholson C."/>
            <person name="Noirot C."/>
            <person name="O'Bleness M."/>
            <person name="Paule C.R."/>
            <person name="Poulain J."/>
            <person name="Prion F."/>
            <person name="Qin B."/>
            <person name="Qu C."/>
            <person name="Retzel E.F."/>
            <person name="Riddle C."/>
            <person name="Sallet E."/>
            <person name="Samain S."/>
            <person name="Samson N."/>
            <person name="Sanders I."/>
            <person name="Saurat O."/>
            <person name="Scarpelli C."/>
            <person name="Schiex T."/>
            <person name="Segurens B."/>
            <person name="Severin A.J."/>
            <person name="Sherrier D.J."/>
            <person name="Shi R."/>
            <person name="Sims S."/>
            <person name="Singer S.R."/>
            <person name="Sinharoy S."/>
            <person name="Sterck L."/>
            <person name="Viollet A."/>
            <person name="Wang B.B."/>
            <person name="Wang K."/>
            <person name="Wang M."/>
            <person name="Wang X."/>
            <person name="Warfsmann J."/>
            <person name="Weissenbach J."/>
            <person name="White D.D."/>
            <person name="White J.D."/>
            <person name="Wiley G.B."/>
            <person name="Wincker P."/>
            <person name="Xing Y."/>
            <person name="Yang L."/>
            <person name="Yao Z."/>
            <person name="Ying F."/>
            <person name="Zhai J."/>
            <person name="Zhou L."/>
            <person name="Zuber A."/>
            <person name="Denarie J."/>
            <person name="Dixon R.A."/>
            <person name="May G.D."/>
            <person name="Schwartz D.C."/>
            <person name="Rogers J."/>
            <person name="Quetier F."/>
            <person name="Town C.D."/>
            <person name="Roe B.A."/>
        </authorList>
    </citation>
    <scope>NUCLEOTIDE SEQUENCE [LARGE SCALE GENOMIC DNA]</scope>
    <source>
        <strain evidence="1">A17</strain>
        <strain evidence="2 3">cv. Jemalong A17</strain>
    </source>
</reference>
<dbReference type="PANTHER" id="PTHR12537">
    <property type="entry name" value="RNA BINDING PROTEIN PUMILIO-RELATED"/>
    <property type="match status" value="1"/>
</dbReference>
<dbReference type="InterPro" id="IPR011989">
    <property type="entry name" value="ARM-like"/>
</dbReference>
<dbReference type="AlphaFoldDB" id="G7ZVV7"/>
<sequence>MFYGSEELMRNYQCALRNESSVPTWVNDSVNVNNVNVFIRICLSLHGSRSVEKLLEKVTTREQRGLIMSALTPGAIVLSKDVNGHRVVFNCLKNFPHADTEFQAVR</sequence>
<evidence type="ECO:0000313" key="1">
    <source>
        <dbReference type="EMBL" id="KEH41500.1"/>
    </source>
</evidence>
<proteinExistence type="predicted"/>
<gene>
    <name evidence="1" type="ordered locus">MTR_1g051630</name>
</gene>
<accession>G7ZVV7</accession>
<evidence type="ECO:0000313" key="2">
    <source>
        <dbReference type="EnsemblPlants" id="KEH41500"/>
    </source>
</evidence>
<dbReference type="PaxDb" id="3880-AES83345"/>
<dbReference type="EnsemblPlants" id="KEH41500">
    <property type="protein sequence ID" value="KEH41500"/>
    <property type="gene ID" value="MTR_1g051630"/>
</dbReference>
<organism evidence="2">
    <name type="scientific">Medicago truncatula</name>
    <name type="common">Barrel medic</name>
    <name type="synonym">Medicago tribuloides</name>
    <dbReference type="NCBI Taxonomy" id="3880"/>
    <lineage>
        <taxon>Eukaryota</taxon>
        <taxon>Viridiplantae</taxon>
        <taxon>Streptophyta</taxon>
        <taxon>Embryophyta</taxon>
        <taxon>Tracheophyta</taxon>
        <taxon>Spermatophyta</taxon>
        <taxon>Magnoliopsida</taxon>
        <taxon>eudicotyledons</taxon>
        <taxon>Gunneridae</taxon>
        <taxon>Pentapetalae</taxon>
        <taxon>rosids</taxon>
        <taxon>fabids</taxon>
        <taxon>Fabales</taxon>
        <taxon>Fabaceae</taxon>
        <taxon>Papilionoideae</taxon>
        <taxon>50 kb inversion clade</taxon>
        <taxon>NPAAA clade</taxon>
        <taxon>Hologalegina</taxon>
        <taxon>IRL clade</taxon>
        <taxon>Trifolieae</taxon>
        <taxon>Medicago</taxon>
    </lineage>
</organism>
<dbReference type="SUPFAM" id="SSF48371">
    <property type="entry name" value="ARM repeat"/>
    <property type="match status" value="1"/>
</dbReference>